<dbReference type="InterPro" id="IPR034652">
    <property type="entry name" value="SRP68-RBD"/>
</dbReference>
<evidence type="ECO:0000256" key="7">
    <source>
        <dbReference type="ARBA" id="ARBA00023242"/>
    </source>
</evidence>
<dbReference type="CDD" id="cd15481">
    <property type="entry name" value="SRP68-RBD"/>
    <property type="match status" value="1"/>
</dbReference>
<dbReference type="GO" id="GO:0005786">
    <property type="term" value="C:signal recognition particle, endoplasmic reticulum targeting"/>
    <property type="evidence" value="ECO:0007669"/>
    <property type="project" value="UniProtKB-KW"/>
</dbReference>
<dbReference type="AlphaFoldDB" id="A0AA39QTG8"/>
<feature type="region of interest" description="Disordered" evidence="11">
    <location>
        <begin position="480"/>
        <end position="500"/>
    </location>
</feature>
<feature type="region of interest" description="Disordered" evidence="11">
    <location>
        <begin position="595"/>
        <end position="624"/>
    </location>
</feature>
<keyword evidence="5 10" id="KW-0694">RNA-binding</keyword>
<dbReference type="PANTHER" id="PTHR12860">
    <property type="entry name" value="SIGNAL RECOGNITION PARTICLE 68 KDA PROTEIN"/>
    <property type="match status" value="1"/>
</dbReference>
<keyword evidence="13" id="KW-1185">Reference proteome</keyword>
<keyword evidence="8 10" id="KW-0687">Ribonucleoprotein</keyword>
<name>A0AA39QTG8_9LECA</name>
<comment type="caution">
    <text evidence="12">The sequence shown here is derived from an EMBL/GenBank/DDBJ whole genome shotgun (WGS) entry which is preliminary data.</text>
</comment>
<dbReference type="InterPro" id="IPR038253">
    <property type="entry name" value="SRP68_N_sf"/>
</dbReference>
<proteinExistence type="inferred from homology"/>
<feature type="compositionally biased region" description="Basic and acidic residues" evidence="11">
    <location>
        <begin position="388"/>
        <end position="399"/>
    </location>
</feature>
<comment type="similarity">
    <text evidence="3 10">Belongs to the SRP68 family.</text>
</comment>
<evidence type="ECO:0000256" key="11">
    <source>
        <dbReference type="SAM" id="MobiDB-lite"/>
    </source>
</evidence>
<keyword evidence="7" id="KW-0539">Nucleus</keyword>
<dbReference type="InterPro" id="IPR026258">
    <property type="entry name" value="SRP68"/>
</dbReference>
<evidence type="ECO:0000256" key="10">
    <source>
        <dbReference type="PIRNR" id="PIRNR038995"/>
    </source>
</evidence>
<keyword evidence="6 10" id="KW-0733">Signal recognition particle</keyword>
<dbReference type="GO" id="GO:0005047">
    <property type="term" value="F:signal recognition particle binding"/>
    <property type="evidence" value="ECO:0007669"/>
    <property type="project" value="InterPro"/>
</dbReference>
<dbReference type="GO" id="GO:0030942">
    <property type="term" value="F:endoplasmic reticulum signal peptide binding"/>
    <property type="evidence" value="ECO:0007669"/>
    <property type="project" value="InterPro"/>
</dbReference>
<feature type="region of interest" description="Disordered" evidence="11">
    <location>
        <begin position="235"/>
        <end position="257"/>
    </location>
</feature>
<comment type="function">
    <text evidence="10">Component of the signal recognition particle (SRP) complex, a ribonucleoprotein complex that mediates the cotranslational targeting of secretory and membrane proteins to the endoplasmic reticulum (ER). The SRP complex interacts with the signal sequence in nascent secretory and membrane proteins and directs them to the membrane of the ER.</text>
</comment>
<dbReference type="PIRSF" id="PIRSF038995">
    <property type="entry name" value="SRP68"/>
    <property type="match status" value="1"/>
</dbReference>
<organism evidence="12 13">
    <name type="scientific">Cladonia borealis</name>
    <dbReference type="NCBI Taxonomy" id="184061"/>
    <lineage>
        <taxon>Eukaryota</taxon>
        <taxon>Fungi</taxon>
        <taxon>Dikarya</taxon>
        <taxon>Ascomycota</taxon>
        <taxon>Pezizomycotina</taxon>
        <taxon>Lecanoromycetes</taxon>
        <taxon>OSLEUM clade</taxon>
        <taxon>Lecanoromycetidae</taxon>
        <taxon>Lecanorales</taxon>
        <taxon>Lecanorineae</taxon>
        <taxon>Cladoniaceae</taxon>
        <taxon>Cladonia</taxon>
    </lineage>
</organism>
<dbReference type="Proteomes" id="UP001166286">
    <property type="component" value="Unassembled WGS sequence"/>
</dbReference>
<feature type="compositionally biased region" description="Basic and acidic residues" evidence="11">
    <location>
        <begin position="607"/>
        <end position="617"/>
    </location>
</feature>
<evidence type="ECO:0000256" key="1">
    <source>
        <dbReference type="ARBA" id="ARBA00004496"/>
    </source>
</evidence>
<accession>A0AA39QTG8</accession>
<comment type="subcellular location">
    <subcellularLocation>
        <location evidence="1 10">Cytoplasm</location>
    </subcellularLocation>
    <subcellularLocation>
        <location evidence="2">Nucleus</location>
        <location evidence="2">Nucleolus</location>
    </subcellularLocation>
</comment>
<evidence type="ECO:0000256" key="4">
    <source>
        <dbReference type="ARBA" id="ARBA00022490"/>
    </source>
</evidence>
<evidence type="ECO:0000313" key="13">
    <source>
        <dbReference type="Proteomes" id="UP001166286"/>
    </source>
</evidence>
<dbReference type="GO" id="GO:0008312">
    <property type="term" value="F:7S RNA binding"/>
    <property type="evidence" value="ECO:0007669"/>
    <property type="project" value="InterPro"/>
</dbReference>
<evidence type="ECO:0000313" key="12">
    <source>
        <dbReference type="EMBL" id="KAK0507428.1"/>
    </source>
</evidence>
<evidence type="ECO:0000256" key="3">
    <source>
        <dbReference type="ARBA" id="ARBA00009352"/>
    </source>
</evidence>
<evidence type="ECO:0000256" key="6">
    <source>
        <dbReference type="ARBA" id="ARBA00023135"/>
    </source>
</evidence>
<evidence type="ECO:0000256" key="5">
    <source>
        <dbReference type="ARBA" id="ARBA00022884"/>
    </source>
</evidence>
<reference evidence="12" key="1">
    <citation type="submission" date="2023-03" db="EMBL/GenBank/DDBJ databases">
        <title>Complete genome of Cladonia borealis.</title>
        <authorList>
            <person name="Park H."/>
        </authorList>
    </citation>
    <scope>NUCLEOTIDE SEQUENCE</scope>
    <source>
        <strain evidence="12">ANT050790</strain>
    </source>
</reference>
<feature type="region of interest" description="Disordered" evidence="11">
    <location>
        <begin position="379"/>
        <end position="399"/>
    </location>
</feature>
<evidence type="ECO:0000256" key="2">
    <source>
        <dbReference type="ARBA" id="ARBA00004604"/>
    </source>
</evidence>
<dbReference type="PANTHER" id="PTHR12860:SF0">
    <property type="entry name" value="SIGNAL RECOGNITION PARTICLE SUBUNIT SRP68"/>
    <property type="match status" value="1"/>
</dbReference>
<dbReference type="GO" id="GO:0005730">
    <property type="term" value="C:nucleolus"/>
    <property type="evidence" value="ECO:0007669"/>
    <property type="project" value="UniProtKB-SubCell"/>
</dbReference>
<dbReference type="EMBL" id="JAFEKC020000023">
    <property type="protein sequence ID" value="KAK0507428.1"/>
    <property type="molecule type" value="Genomic_DNA"/>
</dbReference>
<evidence type="ECO:0000256" key="9">
    <source>
        <dbReference type="ARBA" id="ARBA00029498"/>
    </source>
</evidence>
<protein>
    <recommendedName>
        <fullName evidence="9 10">Signal recognition particle subunit SRP68</fullName>
        <shortName evidence="10">SRP68</shortName>
    </recommendedName>
</protein>
<sequence length="624" mass="69376">MDITDFIVSQRQKALLVGDYGSYRKQLSRRLLVVRRKLNYTSMKGRKYAAQTPVSADDIARNHEFIHLLLLTSERAWAHAMHMKTVHSADAGAKGVTGSTKSHICSRLHKASVYAGRLVELLKDKEVTKATEQAILEARAYYISLRGAIDFEKQSWEACLYEYSEARLIYTTLAKARAAKQEDLFRDLLNSTIDPSIRYAAYQLKLSRTISIETIVSRYVKRNDNEFVQEILQENPEALDDPATAQRKTPNGNAENVPKTIKWRSREVNLEDAATAQALAAVSTAEANLSSFLASNPDAGAQAKASAYDEVLIPSQDAVDATKTAIDELSAEGVPQGDRRMQALQITRTAVNYALVGWRIGRNRVLCGKQDGAVFESEVKKPKKTRKDGKVRPIQEESTGRKLTRLKERVVLYDSTLQSLDSVKELPGVAADQTFVEELEAKRAYFAALRCLAIARSHALLQDARNALALLSRALDLSSKTSSLNSSSQPGSEKPPNLDITPTQVEELQELLRGLVFQHRGLVELHHIDSADRTKAKGIIQPPLVERLDEYPHGLVDLTNLVTYPPKIQPIPVKPIFLDVAFNYIDYPGRTPKVAEPAVNGTPEASSGRDEKKEGRKGWFGFGR</sequence>
<gene>
    <name evidence="12" type="ORF">JMJ35_009951</name>
</gene>
<dbReference type="GO" id="GO:0006614">
    <property type="term" value="P:SRP-dependent cotranslational protein targeting to membrane"/>
    <property type="evidence" value="ECO:0007669"/>
    <property type="project" value="InterPro"/>
</dbReference>
<keyword evidence="4 10" id="KW-0963">Cytoplasm</keyword>
<dbReference type="Pfam" id="PF16969">
    <property type="entry name" value="SRP68"/>
    <property type="match status" value="1"/>
</dbReference>
<dbReference type="Gene3D" id="1.10.3450.40">
    <property type="entry name" value="Signal recognition particle, SRP68 subunit, RNA-binding domain"/>
    <property type="match status" value="1"/>
</dbReference>
<evidence type="ECO:0000256" key="8">
    <source>
        <dbReference type="ARBA" id="ARBA00023274"/>
    </source>
</evidence>